<evidence type="ECO:0000313" key="1">
    <source>
        <dbReference type="EMBL" id="QCX41099.1"/>
    </source>
</evidence>
<keyword evidence="1" id="KW-0378">Hydrolase</keyword>
<proteinExistence type="predicted"/>
<protein>
    <submittedName>
        <fullName evidence="1">Alpha/beta hydrolase</fullName>
    </submittedName>
</protein>
<dbReference type="KEGG" id="fbe:FF125_17495"/>
<dbReference type="PANTHER" id="PTHR48098:SF6">
    <property type="entry name" value="FERRI-BACILLIBACTIN ESTERASE BESA"/>
    <property type="match status" value="1"/>
</dbReference>
<dbReference type="OrthoDB" id="9803578at2"/>
<dbReference type="GO" id="GO:0016787">
    <property type="term" value="F:hydrolase activity"/>
    <property type="evidence" value="ECO:0007669"/>
    <property type="project" value="UniProtKB-KW"/>
</dbReference>
<sequence>MSHDTVHISIDNWSQGKVANSTASPNVKLFYKALHIPQLKRKRRIWVYLPSDYNSSKEKYPVVYMQDGQNLFDAATSFSGEWAVDETLNKLAREKKLKIIVVGIDNGSKHRIDEYSPWKNNSYGGGKGEGYVQFIVETLKPKIDSAFRTKPQRRNTAIMGSSMGGLISYYAALKYPKVFGKVGVFSPSFWFSDKVIDFTKEHSKKSTVKAYFLMGNKEDNSSIEAMDNVIEAMKKSGFKHKNLAKKIVIGGKHNEVLWRNGFEEAILWLFK</sequence>
<keyword evidence="2" id="KW-1185">Reference proteome</keyword>
<dbReference type="Proteomes" id="UP000306229">
    <property type="component" value="Chromosome"/>
</dbReference>
<organism evidence="1 2">
    <name type="scientific">Aureibaculum algae</name>
    <dbReference type="NCBI Taxonomy" id="2584122"/>
    <lineage>
        <taxon>Bacteria</taxon>
        <taxon>Pseudomonadati</taxon>
        <taxon>Bacteroidota</taxon>
        <taxon>Flavobacteriia</taxon>
        <taxon>Flavobacteriales</taxon>
        <taxon>Flavobacteriaceae</taxon>
        <taxon>Aureibaculum</taxon>
    </lineage>
</organism>
<reference evidence="1 2" key="1">
    <citation type="submission" date="2019-05" db="EMBL/GenBank/DDBJ databases">
        <title>Algicella ahnfeltiae gen. nov., sp. nov., a novel marine bacterium of the family Flavobacteriaceae isolated from a red alga.</title>
        <authorList>
            <person name="Nedashkovskaya O.I."/>
            <person name="Kukhlevskiy A.D."/>
            <person name="Kim S.-G."/>
            <person name="Zhukova N.V."/>
            <person name="Mikhailov V.V."/>
        </authorList>
    </citation>
    <scope>NUCLEOTIDE SEQUENCE [LARGE SCALE GENOMIC DNA]</scope>
    <source>
        <strain evidence="1 2">10Alg115</strain>
    </source>
</reference>
<dbReference type="InterPro" id="IPR050583">
    <property type="entry name" value="Mycobacterial_A85_antigen"/>
</dbReference>
<dbReference type="Gene3D" id="3.40.50.1820">
    <property type="entry name" value="alpha/beta hydrolase"/>
    <property type="match status" value="1"/>
</dbReference>
<dbReference type="SUPFAM" id="SSF53474">
    <property type="entry name" value="alpha/beta-Hydrolases"/>
    <property type="match status" value="1"/>
</dbReference>
<name>A0A5B7TWA2_9FLAO</name>
<dbReference type="AlphaFoldDB" id="A0A5B7TWA2"/>
<dbReference type="PANTHER" id="PTHR48098">
    <property type="entry name" value="ENTEROCHELIN ESTERASE-RELATED"/>
    <property type="match status" value="1"/>
</dbReference>
<gene>
    <name evidence="1" type="ORF">FF125_17495</name>
</gene>
<dbReference type="Pfam" id="PF00756">
    <property type="entry name" value="Esterase"/>
    <property type="match status" value="1"/>
</dbReference>
<dbReference type="InterPro" id="IPR029058">
    <property type="entry name" value="AB_hydrolase_fold"/>
</dbReference>
<accession>A0A5B7TWA2</accession>
<evidence type="ECO:0000313" key="2">
    <source>
        <dbReference type="Proteomes" id="UP000306229"/>
    </source>
</evidence>
<dbReference type="InterPro" id="IPR000801">
    <property type="entry name" value="Esterase-like"/>
</dbReference>
<dbReference type="EMBL" id="CP040749">
    <property type="protein sequence ID" value="QCX41099.1"/>
    <property type="molecule type" value="Genomic_DNA"/>
</dbReference>